<evidence type="ECO:0000256" key="1">
    <source>
        <dbReference type="SAM" id="MobiDB-lite"/>
    </source>
</evidence>
<organism evidence="2 3">
    <name type="scientific">Purpureocillium lilacinum</name>
    <name type="common">Paecilomyces lilacinus</name>
    <dbReference type="NCBI Taxonomy" id="33203"/>
    <lineage>
        <taxon>Eukaryota</taxon>
        <taxon>Fungi</taxon>
        <taxon>Dikarya</taxon>
        <taxon>Ascomycota</taxon>
        <taxon>Pezizomycotina</taxon>
        <taxon>Sordariomycetes</taxon>
        <taxon>Hypocreomycetidae</taxon>
        <taxon>Hypocreales</taxon>
        <taxon>Ophiocordycipitaceae</taxon>
        <taxon>Purpureocillium</taxon>
    </lineage>
</organism>
<dbReference type="EMBL" id="LSBI01000007">
    <property type="protein sequence ID" value="OAQ85874.1"/>
    <property type="molecule type" value="Genomic_DNA"/>
</dbReference>
<reference evidence="2 3" key="1">
    <citation type="submission" date="2016-02" db="EMBL/GenBank/DDBJ databases">
        <title>Biosynthesis of antibiotic leucinostatins and their inhibition on Phytophthora in bio-control Purpureocillium lilacinum.</title>
        <authorList>
            <person name="Wang G."/>
            <person name="Liu Z."/>
            <person name="Lin R."/>
            <person name="Li E."/>
            <person name="Mao Z."/>
            <person name="Ling J."/>
            <person name="Yin W."/>
            <person name="Xie B."/>
        </authorList>
    </citation>
    <scope>NUCLEOTIDE SEQUENCE [LARGE SCALE GENOMIC DNA]</scope>
    <source>
        <strain evidence="2">PLFJ-1</strain>
    </source>
</reference>
<comment type="caution">
    <text evidence="2">The sequence shown here is derived from an EMBL/GenBank/DDBJ whole genome shotgun (WGS) entry which is preliminary data.</text>
</comment>
<protein>
    <submittedName>
        <fullName evidence="2">Uncharacterized protein</fullName>
    </submittedName>
</protein>
<accession>A0A179H6U5</accession>
<evidence type="ECO:0000313" key="2">
    <source>
        <dbReference type="EMBL" id="OAQ85874.1"/>
    </source>
</evidence>
<sequence>MNGLRSTCRCGGEPARRRCPANRGRRCRRRVLGPRKSLNRGSRSGKRSGVCCDGTGRLLVIALVLVLLARVTTRDGGCQAGRLPGSRDGRPSNAHVLALKTPA</sequence>
<evidence type="ECO:0000313" key="3">
    <source>
        <dbReference type="Proteomes" id="UP000078340"/>
    </source>
</evidence>
<gene>
    <name evidence="2" type="ORF">VFPFJ_08263</name>
</gene>
<proteinExistence type="predicted"/>
<dbReference type="AlphaFoldDB" id="A0A179H6U5"/>
<name>A0A179H6U5_PURLI</name>
<feature type="region of interest" description="Disordered" evidence="1">
    <location>
        <begin position="79"/>
        <end position="103"/>
    </location>
</feature>
<dbReference type="Proteomes" id="UP000078340">
    <property type="component" value="Unassembled WGS sequence"/>
</dbReference>